<proteinExistence type="inferred from homology"/>
<comment type="similarity">
    <text evidence="1">Belongs to the AB hydrolase superfamily. AB hydrolase 4 family.</text>
</comment>
<sequence length="320" mass="36800">MPIIESHYNPPHLFKNGHFATIYSGKIRKVIGVEQKRVELTTRDNDFIDLDWSYSKVKTTKLLIILHGLEGNAQRPYVTGSAKLFNNNDFDVVSVNYRSCSGRTNNNFRSYHSGDSDELEWIINHILKTTNYKDIILKGFSLGGNLVLKYLGQHDTPSQIKAAIAISAPCDLYGSMLEIHKKKNYLYALRFKKSLIQKLKEKQKIFPDKVTDQTIKSIITLKDFDDIYTSKAHGFLDALDYYKQSSSLQYLETITTPTLLINAENDSFLSESCFPREKAKKNRHLFLETPKYGGHVGFYDTNNIYYNEKRALQFASDFTD</sequence>
<dbReference type="InterPro" id="IPR000952">
    <property type="entry name" value="AB_hydrolase_4_CS"/>
</dbReference>
<dbReference type="InterPro" id="IPR000073">
    <property type="entry name" value="AB_hydrolase_1"/>
</dbReference>
<feature type="domain" description="AB hydrolase-1" evidence="4">
    <location>
        <begin position="62"/>
        <end position="299"/>
    </location>
</feature>
<keyword evidence="2" id="KW-0719">Serine esterase</keyword>
<accession>A0ABS9J069</accession>
<evidence type="ECO:0000256" key="1">
    <source>
        <dbReference type="ARBA" id="ARBA00010884"/>
    </source>
</evidence>
<keyword evidence="3 5" id="KW-0378">Hydrolase</keyword>
<dbReference type="EMBL" id="JAETXX010000001">
    <property type="protein sequence ID" value="MCF8713828.1"/>
    <property type="molecule type" value="Genomic_DNA"/>
</dbReference>
<comment type="caution">
    <text evidence="5">The sequence shown here is derived from an EMBL/GenBank/DDBJ whole genome shotgun (WGS) entry which is preliminary data.</text>
</comment>
<dbReference type="GO" id="GO:0016787">
    <property type="term" value="F:hydrolase activity"/>
    <property type="evidence" value="ECO:0007669"/>
    <property type="project" value="UniProtKB-KW"/>
</dbReference>
<keyword evidence="6" id="KW-1185">Reference proteome</keyword>
<dbReference type="PANTHER" id="PTHR10794">
    <property type="entry name" value="ABHYDROLASE DOMAIN-CONTAINING PROTEIN"/>
    <property type="match status" value="1"/>
</dbReference>
<dbReference type="InterPro" id="IPR050960">
    <property type="entry name" value="AB_hydrolase_4_sf"/>
</dbReference>
<dbReference type="PROSITE" id="PS01133">
    <property type="entry name" value="UPF0017"/>
    <property type="match status" value="1"/>
</dbReference>
<dbReference type="InterPro" id="IPR012020">
    <property type="entry name" value="ABHD4"/>
</dbReference>
<dbReference type="SUPFAM" id="SSF53474">
    <property type="entry name" value="alpha/beta-Hydrolases"/>
    <property type="match status" value="1"/>
</dbReference>
<evidence type="ECO:0000313" key="6">
    <source>
        <dbReference type="Proteomes" id="UP000829517"/>
    </source>
</evidence>
<name>A0ABS9J069_9FLAO</name>
<dbReference type="Proteomes" id="UP000829517">
    <property type="component" value="Unassembled WGS sequence"/>
</dbReference>
<organism evidence="5 6">
    <name type="scientific">Joostella atrarenae</name>
    <dbReference type="NCBI Taxonomy" id="679257"/>
    <lineage>
        <taxon>Bacteria</taxon>
        <taxon>Pseudomonadati</taxon>
        <taxon>Bacteroidota</taxon>
        <taxon>Flavobacteriia</taxon>
        <taxon>Flavobacteriales</taxon>
        <taxon>Flavobacteriaceae</taxon>
        <taxon>Joostella</taxon>
    </lineage>
</organism>
<dbReference type="RefSeq" id="WP_236957787.1">
    <property type="nucleotide sequence ID" value="NZ_JAETXX010000001.1"/>
</dbReference>
<dbReference type="PIRSF" id="PIRSF005211">
    <property type="entry name" value="Ab_hydro_YheT"/>
    <property type="match status" value="1"/>
</dbReference>
<evidence type="ECO:0000256" key="2">
    <source>
        <dbReference type="ARBA" id="ARBA00022487"/>
    </source>
</evidence>
<dbReference type="Gene3D" id="3.40.50.1820">
    <property type="entry name" value="alpha/beta hydrolase"/>
    <property type="match status" value="1"/>
</dbReference>
<dbReference type="InterPro" id="IPR029058">
    <property type="entry name" value="AB_hydrolase_fold"/>
</dbReference>
<evidence type="ECO:0000256" key="3">
    <source>
        <dbReference type="ARBA" id="ARBA00022801"/>
    </source>
</evidence>
<protein>
    <submittedName>
        <fullName evidence="5">Alpha/beta fold hydrolase</fullName>
    </submittedName>
</protein>
<gene>
    <name evidence="5" type="ORF">JM658_03225</name>
</gene>
<evidence type="ECO:0000259" key="4">
    <source>
        <dbReference type="Pfam" id="PF00561"/>
    </source>
</evidence>
<dbReference type="PANTHER" id="PTHR10794:SF94">
    <property type="entry name" value="ESTERASE YHET-RELATED"/>
    <property type="match status" value="1"/>
</dbReference>
<dbReference type="Pfam" id="PF00561">
    <property type="entry name" value="Abhydrolase_1"/>
    <property type="match status" value="1"/>
</dbReference>
<evidence type="ECO:0000313" key="5">
    <source>
        <dbReference type="EMBL" id="MCF8713828.1"/>
    </source>
</evidence>
<reference evidence="5 6" key="1">
    <citation type="submission" date="2021-01" db="EMBL/GenBank/DDBJ databases">
        <title>Genome sequencing of Joostella atrarenae M1-2 (= KCTC 23194).</title>
        <authorList>
            <person name="Zakaria M.R."/>
            <person name="Lam M.Q."/>
            <person name="Chong C.S."/>
        </authorList>
    </citation>
    <scope>NUCLEOTIDE SEQUENCE [LARGE SCALE GENOMIC DNA]</scope>
    <source>
        <strain evidence="5 6">M1-2</strain>
    </source>
</reference>